<keyword evidence="2" id="KW-1185">Reference proteome</keyword>
<reference evidence="1" key="1">
    <citation type="submission" date="2022-04" db="EMBL/GenBank/DDBJ databases">
        <title>Chromosome-scale genome assembly of Holotrichia oblita Faldermann.</title>
        <authorList>
            <person name="Rongchong L."/>
        </authorList>
    </citation>
    <scope>NUCLEOTIDE SEQUENCE</scope>
    <source>
        <strain evidence="1">81SQS9</strain>
    </source>
</reference>
<dbReference type="Proteomes" id="UP001056778">
    <property type="component" value="Chromosome 5"/>
</dbReference>
<keyword evidence="1" id="KW-0547">Nucleotide-binding</keyword>
<name>A0ACB9T1Z9_HOLOL</name>
<dbReference type="EMBL" id="CM043019">
    <property type="protein sequence ID" value="KAI4460749.1"/>
    <property type="molecule type" value="Genomic_DNA"/>
</dbReference>
<keyword evidence="1" id="KW-0067">ATP-binding</keyword>
<proteinExistence type="predicted"/>
<evidence type="ECO:0000313" key="1">
    <source>
        <dbReference type="EMBL" id="KAI4460749.1"/>
    </source>
</evidence>
<evidence type="ECO:0000313" key="2">
    <source>
        <dbReference type="Proteomes" id="UP001056778"/>
    </source>
</evidence>
<gene>
    <name evidence="1" type="ORF">MML48_5g00013335</name>
</gene>
<accession>A0ACB9T1Z9</accession>
<organism evidence="1 2">
    <name type="scientific">Holotrichia oblita</name>
    <name type="common">Chafer beetle</name>
    <dbReference type="NCBI Taxonomy" id="644536"/>
    <lineage>
        <taxon>Eukaryota</taxon>
        <taxon>Metazoa</taxon>
        <taxon>Ecdysozoa</taxon>
        <taxon>Arthropoda</taxon>
        <taxon>Hexapoda</taxon>
        <taxon>Insecta</taxon>
        <taxon>Pterygota</taxon>
        <taxon>Neoptera</taxon>
        <taxon>Endopterygota</taxon>
        <taxon>Coleoptera</taxon>
        <taxon>Polyphaga</taxon>
        <taxon>Scarabaeiformia</taxon>
        <taxon>Scarabaeidae</taxon>
        <taxon>Melolonthinae</taxon>
        <taxon>Holotrichia</taxon>
    </lineage>
</organism>
<sequence length="618" mass="69100">MSSAVAQPRRSKTLQPTNAATPQVPPLVPAIRSKPPPPPRPLHPIIEIINGYKHFGFSKKWHQVMRNVNLMAYAGQAYVLLGPHGSGKSSILDVILGFSALNNGCINVFGVRPGSKSSGCPSPRVGYTPQSNGLFKQMTINETFKYYGNMLGLKSNYINQRICYLNDLLALPLGKLYISQCDENQKRQISFAIAILHEPELLLLDEPCQGVDPVCRTNIWDHLKTLVEKGVTVFLTTQHLPDANRADRLGILRNGYLLMEGSPAELINDYKENSIETLYTNIYSLRIKKGKLDEKKSIHEHPRVKLERITSHGSEGFLYVEEPGDTNATQNKKQNNKKAPVGFHCPLKFLPNCKRLATLLSRDIRLSFRCYTWLLTVCLVPIILLVLFTFTVGEHPKNLKIGVVNFETHEDCSRQNVSEKYVSCQVLGQIDKNIIQTTDYKKYDDAKSDAYNMKISAILVIGEKFTTQLVRMLAGVVNNKVLEQGNPNTPQLVLQMDMTNKVVATTIERAIKRAVEKYLQIATKQSTVQNATVGYPMVVSINTKLGKLFGFANFRYSQVGKPIFGDENSADTEFICLALTVVFLYYLASFLAATTMVSYRVGHLAVRDYVAGDIFSAI</sequence>
<protein>
    <submittedName>
        <fullName evidence="1">Atp-binding cassette sub-family h member 1</fullName>
    </submittedName>
</protein>
<comment type="caution">
    <text evidence="1">The sequence shown here is derived from an EMBL/GenBank/DDBJ whole genome shotgun (WGS) entry which is preliminary data.</text>
</comment>